<evidence type="ECO:0000313" key="1">
    <source>
        <dbReference type="EMBL" id="GAV08217.1"/>
    </source>
</evidence>
<protein>
    <submittedName>
        <fullName evidence="1">Uncharacterized protein</fullName>
    </submittedName>
</protein>
<proteinExistence type="predicted"/>
<comment type="caution">
    <text evidence="1">The sequence shown here is derived from an EMBL/GenBank/DDBJ whole genome shotgun (WGS) entry which is preliminary data.</text>
</comment>
<dbReference type="AlphaFoldDB" id="A0A1D1W408"/>
<keyword evidence="2" id="KW-1185">Reference proteome</keyword>
<accession>A0A1D1W408</accession>
<sequence>MFLTIYEQCRNLSFLVFPPDTNFRIEHLTTNQVIAFGLAQWLPAVGLSVKRNAVHLSCTVPTTRKPILKLKAVAPIQKEEGILSEEAVADSQSQTENPSALTDDAEALQSRLAGVSRSFLVYRTFVTPTSFALGPLFSKMARIYVELGRLEHAVVNYKQMIPAAE</sequence>
<gene>
    <name evidence="1" type="primary">RvY_17943-1</name>
    <name evidence="1" type="synonym">RvY_17943.1</name>
    <name evidence="1" type="ORF">RvY_17943</name>
</gene>
<evidence type="ECO:0000313" key="2">
    <source>
        <dbReference type="Proteomes" id="UP000186922"/>
    </source>
</evidence>
<dbReference type="EMBL" id="BDGG01000017">
    <property type="protein sequence ID" value="GAV08217.1"/>
    <property type="molecule type" value="Genomic_DNA"/>
</dbReference>
<name>A0A1D1W408_RAMVA</name>
<dbReference type="Proteomes" id="UP000186922">
    <property type="component" value="Unassembled WGS sequence"/>
</dbReference>
<reference evidence="1 2" key="1">
    <citation type="journal article" date="2016" name="Nat. Commun.">
        <title>Extremotolerant tardigrade genome and improved radiotolerance of human cultured cells by tardigrade-unique protein.</title>
        <authorList>
            <person name="Hashimoto T."/>
            <person name="Horikawa D.D."/>
            <person name="Saito Y."/>
            <person name="Kuwahara H."/>
            <person name="Kozuka-Hata H."/>
            <person name="Shin-I T."/>
            <person name="Minakuchi Y."/>
            <person name="Ohishi K."/>
            <person name="Motoyama A."/>
            <person name="Aizu T."/>
            <person name="Enomoto A."/>
            <person name="Kondo K."/>
            <person name="Tanaka S."/>
            <person name="Hara Y."/>
            <person name="Koshikawa S."/>
            <person name="Sagara H."/>
            <person name="Miura T."/>
            <person name="Yokobori S."/>
            <person name="Miyagawa K."/>
            <person name="Suzuki Y."/>
            <person name="Kubo T."/>
            <person name="Oyama M."/>
            <person name="Kohara Y."/>
            <person name="Fujiyama A."/>
            <person name="Arakawa K."/>
            <person name="Katayama T."/>
            <person name="Toyoda A."/>
            <person name="Kunieda T."/>
        </authorList>
    </citation>
    <scope>NUCLEOTIDE SEQUENCE [LARGE SCALE GENOMIC DNA]</scope>
    <source>
        <strain evidence="1 2">YOKOZUNA-1</strain>
    </source>
</reference>
<organism evidence="1 2">
    <name type="scientific">Ramazzottius varieornatus</name>
    <name type="common">Water bear</name>
    <name type="synonym">Tardigrade</name>
    <dbReference type="NCBI Taxonomy" id="947166"/>
    <lineage>
        <taxon>Eukaryota</taxon>
        <taxon>Metazoa</taxon>
        <taxon>Ecdysozoa</taxon>
        <taxon>Tardigrada</taxon>
        <taxon>Eutardigrada</taxon>
        <taxon>Parachela</taxon>
        <taxon>Hypsibioidea</taxon>
        <taxon>Ramazzottiidae</taxon>
        <taxon>Ramazzottius</taxon>
    </lineage>
</organism>